<dbReference type="Pfam" id="PF00294">
    <property type="entry name" value="PfkB"/>
    <property type="match status" value="1"/>
</dbReference>
<evidence type="ECO:0000256" key="2">
    <source>
        <dbReference type="ARBA" id="ARBA00022777"/>
    </source>
</evidence>
<dbReference type="InterPro" id="IPR011611">
    <property type="entry name" value="PfkB_dom"/>
</dbReference>
<evidence type="ECO:0000313" key="5">
    <source>
        <dbReference type="Proteomes" id="UP000176633"/>
    </source>
</evidence>
<feature type="domain" description="Carbohydrate kinase PfkB" evidence="3">
    <location>
        <begin position="39"/>
        <end position="312"/>
    </location>
</feature>
<keyword evidence="1" id="KW-0808">Transferase</keyword>
<reference evidence="4 5" key="1">
    <citation type="journal article" date="2016" name="Nat. Commun.">
        <title>Thousands of microbial genomes shed light on interconnected biogeochemical processes in an aquifer system.</title>
        <authorList>
            <person name="Anantharaman K."/>
            <person name="Brown C.T."/>
            <person name="Hug L.A."/>
            <person name="Sharon I."/>
            <person name="Castelle C.J."/>
            <person name="Probst A.J."/>
            <person name="Thomas B.C."/>
            <person name="Singh A."/>
            <person name="Wilkins M.J."/>
            <person name="Karaoz U."/>
            <person name="Brodie E.L."/>
            <person name="Williams K.H."/>
            <person name="Hubbard S.S."/>
            <person name="Banfield J.F."/>
        </authorList>
    </citation>
    <scope>NUCLEOTIDE SEQUENCE [LARGE SCALE GENOMIC DNA]</scope>
</reference>
<dbReference type="Gene3D" id="3.40.1190.20">
    <property type="match status" value="1"/>
</dbReference>
<proteinExistence type="predicted"/>
<dbReference type="GO" id="GO:0006796">
    <property type="term" value="P:phosphate-containing compound metabolic process"/>
    <property type="evidence" value="ECO:0007669"/>
    <property type="project" value="UniProtKB-ARBA"/>
</dbReference>
<protein>
    <recommendedName>
        <fullName evidence="3">Carbohydrate kinase PfkB domain-containing protein</fullName>
    </recommendedName>
</protein>
<dbReference type="PANTHER" id="PTHR10584">
    <property type="entry name" value="SUGAR KINASE"/>
    <property type="match status" value="1"/>
</dbReference>
<evidence type="ECO:0000313" key="4">
    <source>
        <dbReference type="EMBL" id="OGG43736.1"/>
    </source>
</evidence>
<dbReference type="InterPro" id="IPR002139">
    <property type="entry name" value="Ribo/fructo_kinase"/>
</dbReference>
<dbReference type="AlphaFoldDB" id="A0A1F6C3E5"/>
<organism evidence="4 5">
    <name type="scientific">Candidatus Jorgensenbacteria bacterium RIFCSPLOWO2_12_FULL_42_11</name>
    <dbReference type="NCBI Taxonomy" id="1798473"/>
    <lineage>
        <taxon>Bacteria</taxon>
        <taxon>Candidatus Joergenseniibacteriota</taxon>
    </lineage>
</organism>
<dbReference type="SUPFAM" id="SSF53613">
    <property type="entry name" value="Ribokinase-like"/>
    <property type="match status" value="1"/>
</dbReference>
<dbReference type="InterPro" id="IPR029056">
    <property type="entry name" value="Ribokinase-like"/>
</dbReference>
<gene>
    <name evidence="4" type="ORF">A3G50_00995</name>
</gene>
<dbReference type="PANTHER" id="PTHR10584:SF166">
    <property type="entry name" value="RIBOKINASE"/>
    <property type="match status" value="1"/>
</dbReference>
<keyword evidence="2" id="KW-0418">Kinase</keyword>
<comment type="caution">
    <text evidence="4">The sequence shown here is derived from an EMBL/GenBank/DDBJ whole genome shotgun (WGS) entry which is preliminary data.</text>
</comment>
<evidence type="ECO:0000256" key="1">
    <source>
        <dbReference type="ARBA" id="ARBA00022679"/>
    </source>
</evidence>
<dbReference type="STRING" id="1798473.A3G50_00995"/>
<dbReference type="GO" id="GO:0016301">
    <property type="term" value="F:kinase activity"/>
    <property type="evidence" value="ECO:0007669"/>
    <property type="project" value="UniProtKB-KW"/>
</dbReference>
<dbReference type="PRINTS" id="PR00990">
    <property type="entry name" value="RIBOKINASE"/>
</dbReference>
<sequence>MLDVITIGTATRDGFFEGIDFVKIKDVRFRVGEGICLPFGSKIEVPKVLFTTGGVGTNAAATFSRQGFKTAAICRVGKDVSGEEIIRGLVREEIAVKFVQKDSDTPTAYSVIFLTQSGERTIISYKGTGEELTEKEIPWPELKAKWFYVGSLGGNKKLLQALFLFAKKNKIKMAGNPGSRELDILRVKPELLDNYNVLIVNQEEASYLTGISYQKEKEIFQKLDGRVKGIVVMTKGPKGVAVSDGQTIWRAEIFKEKKIVDRTGAGDAFGSGFVSGLLKAKSSKPKAEDIEYAIRLGSANATSVVEHVGAKEGIIAKNDFEKSSRWKKLKITRYGQ</sequence>
<name>A0A1F6C3E5_9BACT</name>
<evidence type="ECO:0000259" key="3">
    <source>
        <dbReference type="Pfam" id="PF00294"/>
    </source>
</evidence>
<accession>A0A1F6C3E5</accession>
<dbReference type="EMBL" id="MFKM01000006">
    <property type="protein sequence ID" value="OGG43736.1"/>
    <property type="molecule type" value="Genomic_DNA"/>
</dbReference>
<dbReference type="Proteomes" id="UP000176633">
    <property type="component" value="Unassembled WGS sequence"/>
</dbReference>